<dbReference type="InterPro" id="IPR012673">
    <property type="entry name" value="T3SS_SynN"/>
</dbReference>
<dbReference type="RefSeq" id="WP_207862941.1">
    <property type="nucleotide sequence ID" value="NZ_JAFREP010000046.1"/>
</dbReference>
<keyword evidence="2" id="KW-1185">Reference proteome</keyword>
<organism evidence="1 2">
    <name type="scientific">Acanthopleuribacter pedis</name>
    <dbReference type="NCBI Taxonomy" id="442870"/>
    <lineage>
        <taxon>Bacteria</taxon>
        <taxon>Pseudomonadati</taxon>
        <taxon>Acidobacteriota</taxon>
        <taxon>Holophagae</taxon>
        <taxon>Acanthopleuribacterales</taxon>
        <taxon>Acanthopleuribacteraceae</taxon>
        <taxon>Acanthopleuribacter</taxon>
    </lineage>
</organism>
<dbReference type="Pfam" id="PF21665">
    <property type="entry name" value="Type_III_SycN"/>
    <property type="match status" value="1"/>
</dbReference>
<comment type="caution">
    <text evidence="1">The sequence shown here is derived from an EMBL/GenBank/DDBJ whole genome shotgun (WGS) entry which is preliminary data.</text>
</comment>
<evidence type="ECO:0000313" key="1">
    <source>
        <dbReference type="EMBL" id="MBO1322969.1"/>
    </source>
</evidence>
<evidence type="ECO:0008006" key="3">
    <source>
        <dbReference type="Google" id="ProtNLM"/>
    </source>
</evidence>
<gene>
    <name evidence="1" type="ORF">J3U88_31175</name>
</gene>
<evidence type="ECO:0000313" key="2">
    <source>
        <dbReference type="Proteomes" id="UP000664417"/>
    </source>
</evidence>
<dbReference type="SUPFAM" id="SSF69635">
    <property type="entry name" value="Type III secretory system chaperone-like"/>
    <property type="match status" value="1"/>
</dbReference>
<dbReference type="Proteomes" id="UP000664417">
    <property type="component" value="Unassembled WGS sequence"/>
</dbReference>
<dbReference type="Gene3D" id="3.30.1460.10">
    <property type="match status" value="1"/>
</dbReference>
<accession>A0A8J7QF84</accession>
<reference evidence="1" key="1">
    <citation type="submission" date="2021-03" db="EMBL/GenBank/DDBJ databases">
        <authorList>
            <person name="Wang G."/>
        </authorList>
    </citation>
    <scope>NUCLEOTIDE SEQUENCE</scope>
    <source>
        <strain evidence="1">KCTC 12899</strain>
    </source>
</reference>
<dbReference type="CDD" id="cd17031">
    <property type="entry name" value="T3SC_IA_SycN-like"/>
    <property type="match status" value="1"/>
</dbReference>
<dbReference type="EMBL" id="JAFREP010000046">
    <property type="protein sequence ID" value="MBO1322969.1"/>
    <property type="molecule type" value="Genomic_DNA"/>
</dbReference>
<name>A0A8J7QF84_9BACT</name>
<sequence>MQWIDEVVRKFGQTMGLQLPSLTAAGQVSLDFEKKGQFFLELTEDGVLLYLARPFPAYQRDVALRALTQCHYRSQGPQTFYPAMRKGDTLVYLTHVSFREFNLPLIERSLSQLDRMLRKTLAA</sequence>
<proteinExistence type="predicted"/>
<dbReference type="AlphaFoldDB" id="A0A8J7QF84"/>
<dbReference type="GO" id="GO:0009306">
    <property type="term" value="P:protein secretion"/>
    <property type="evidence" value="ECO:0007669"/>
    <property type="project" value="InterPro"/>
</dbReference>
<protein>
    <recommendedName>
        <fullName evidence="3">Type III secretion chaperone SycN</fullName>
    </recommendedName>
</protein>